<feature type="region of interest" description="Disordered" evidence="1">
    <location>
        <begin position="372"/>
        <end position="433"/>
    </location>
</feature>
<keyword evidence="4" id="KW-1185">Reference proteome</keyword>
<evidence type="ECO:0000313" key="3">
    <source>
        <dbReference type="EMBL" id="WEB45483.1"/>
    </source>
</evidence>
<dbReference type="Proteomes" id="UP001218629">
    <property type="component" value="Chromosome"/>
</dbReference>
<dbReference type="NCBIfam" id="NF041195">
    <property type="entry name" value="ScbA_BarX_GamBu"/>
    <property type="match status" value="1"/>
</dbReference>
<dbReference type="InterPro" id="IPR005509">
    <property type="entry name" value="AfsA_hotdog_dom"/>
</dbReference>
<sequence>MAIIELPASTRHPIRTSRELPRKALPRRRHIRTIQHISHRVIGTWEFRMHRNAVRADPAPRSATFVPKKLVHKTNSAEVLLTDWQRIRANAFIISAHWPMTHSFYTTGHSPVDPLLLTETIRQMFPLLCHTAYDVPFDHHLLWEHYRYELASHATQITDRSGPLNLHVECRETVRRGTRLAALSLAVTVVRHDVPLATADTRFTVQPPAVYRRLRAGRSDAALAAPTPAHSCPIAPRDIGRRTRGDIVLSPSDDPLRWGLRIDTAHPILFDHPLDHAPGILLLEAARQAAQALTPTRPMTAMAMENTFSRYVEYDTPCWVEAHPLPSDPLGRDRVAVTLTQDGTEHYATTVTLTPTPALPHDAPQGSWAPFALRSPLPRKRPARLPERHPTCHQSGLRQFTSRPGREGQPDVAQVAPWSNRSRRPRAVRAPLV</sequence>
<feature type="compositionally biased region" description="Polar residues" evidence="1">
    <location>
        <begin position="392"/>
        <end position="402"/>
    </location>
</feature>
<feature type="domain" description="A-factor biosynthesis hotdog" evidence="2">
    <location>
        <begin position="253"/>
        <end position="349"/>
    </location>
</feature>
<dbReference type="InterPro" id="IPR047757">
    <property type="entry name" value="AfsA-like"/>
</dbReference>
<organism evidence="3 4">
    <name type="scientific">Streptomyces yunnanensis</name>
    <dbReference type="NCBI Taxonomy" id="156453"/>
    <lineage>
        <taxon>Bacteria</taxon>
        <taxon>Bacillati</taxon>
        <taxon>Actinomycetota</taxon>
        <taxon>Actinomycetes</taxon>
        <taxon>Kitasatosporales</taxon>
        <taxon>Streptomycetaceae</taxon>
        <taxon>Streptomyces</taxon>
    </lineage>
</organism>
<dbReference type="Pfam" id="PF03756">
    <property type="entry name" value="AfsA"/>
    <property type="match status" value="2"/>
</dbReference>
<protein>
    <recommendedName>
        <fullName evidence="2">A-factor biosynthesis hotdog domain-containing protein</fullName>
    </recommendedName>
</protein>
<accession>A0ABY8AKR1</accession>
<evidence type="ECO:0000313" key="4">
    <source>
        <dbReference type="Proteomes" id="UP001218629"/>
    </source>
</evidence>
<reference evidence="3 4" key="1">
    <citation type="submission" date="2022-03" db="EMBL/GenBank/DDBJ databases">
        <title>Streptomyces yunnanensis P86,complete genome.</title>
        <authorList>
            <person name="Chen S."/>
            <person name="Zhang Q."/>
        </authorList>
    </citation>
    <scope>NUCLEOTIDE SEQUENCE [LARGE SCALE GENOMIC DNA]</scope>
    <source>
        <strain evidence="3 4">P86</strain>
    </source>
</reference>
<evidence type="ECO:0000259" key="2">
    <source>
        <dbReference type="Pfam" id="PF03756"/>
    </source>
</evidence>
<gene>
    <name evidence="3" type="ORF">MOV08_43530</name>
</gene>
<dbReference type="RefSeq" id="WP_275311642.1">
    <property type="nucleotide sequence ID" value="NZ_CP095749.1"/>
</dbReference>
<proteinExistence type="predicted"/>
<feature type="domain" description="A-factor biosynthesis hotdog" evidence="2">
    <location>
        <begin position="70"/>
        <end position="204"/>
    </location>
</feature>
<dbReference type="EMBL" id="CP095749">
    <property type="protein sequence ID" value="WEB45483.1"/>
    <property type="molecule type" value="Genomic_DNA"/>
</dbReference>
<name>A0ABY8AKR1_9ACTN</name>
<evidence type="ECO:0000256" key="1">
    <source>
        <dbReference type="SAM" id="MobiDB-lite"/>
    </source>
</evidence>